<dbReference type="InterPro" id="IPR000253">
    <property type="entry name" value="FHA_dom"/>
</dbReference>
<dbReference type="Gene3D" id="3.30.450.40">
    <property type="match status" value="1"/>
</dbReference>
<keyword evidence="5" id="KW-1185">Reference proteome</keyword>
<dbReference type="CDD" id="cd00060">
    <property type="entry name" value="FHA"/>
    <property type="match status" value="1"/>
</dbReference>
<evidence type="ECO:0000259" key="3">
    <source>
        <dbReference type="PROSITE" id="PS51832"/>
    </source>
</evidence>
<dbReference type="InterPro" id="IPR029016">
    <property type="entry name" value="GAF-like_dom_sf"/>
</dbReference>
<dbReference type="PROSITE" id="PS50006">
    <property type="entry name" value="FHA_DOMAIN"/>
    <property type="match status" value="1"/>
</dbReference>
<dbReference type="SMART" id="SM00240">
    <property type="entry name" value="FHA"/>
    <property type="match status" value="1"/>
</dbReference>
<dbReference type="InterPro" id="IPR008984">
    <property type="entry name" value="SMAD_FHA_dom_sf"/>
</dbReference>
<dbReference type="PANTHER" id="PTHR43155:SF2">
    <property type="entry name" value="CYCLIC DI-GMP PHOSPHODIESTERASE PA4108"/>
    <property type="match status" value="1"/>
</dbReference>
<dbReference type="PROSITE" id="PS51831">
    <property type="entry name" value="HD"/>
    <property type="match status" value="1"/>
</dbReference>
<evidence type="ECO:0000259" key="1">
    <source>
        <dbReference type="PROSITE" id="PS50006"/>
    </source>
</evidence>
<protein>
    <submittedName>
        <fullName evidence="4">HD domain-containing phosphohydrolase</fullName>
    </submittedName>
</protein>
<feature type="domain" description="HD" evidence="2">
    <location>
        <begin position="355"/>
        <end position="477"/>
    </location>
</feature>
<dbReference type="InterPro" id="IPR003607">
    <property type="entry name" value="HD/PDEase_dom"/>
</dbReference>
<dbReference type="Pfam" id="PF00498">
    <property type="entry name" value="FHA"/>
    <property type="match status" value="1"/>
</dbReference>
<proteinExistence type="predicted"/>
<dbReference type="SUPFAM" id="SSF49879">
    <property type="entry name" value="SMAD/FHA domain"/>
    <property type="match status" value="1"/>
</dbReference>
<dbReference type="SUPFAM" id="SSF55781">
    <property type="entry name" value="GAF domain-like"/>
    <property type="match status" value="1"/>
</dbReference>
<dbReference type="Pfam" id="PF01590">
    <property type="entry name" value="GAF"/>
    <property type="match status" value="1"/>
</dbReference>
<dbReference type="InterPro" id="IPR037522">
    <property type="entry name" value="HD_GYP_dom"/>
</dbReference>
<sequence length="543" mass="61277">MEENKDTKHQTQPLVKKVSPTLEVLVRGQSREKKIINRKIFNLGRGPENDLNIDFISVSRKHAQIIQEDNSYFIIDVGSNFGTAVNDEPVTKRRLQDRDRINLGNLPDIEIVFHSKPLPARPREAVPRPERSETETFYLPFSEQTFKKLNLLLHASQATQLTLNLKEILHEIVKSVLKVSGADRGYVLLKDDRGDLAFKVARFRSGLGKDASADISWGVVNNVIETGESKVVGDIQSDQELRKHDSIISLKLQSIMCIPLKRTHIMEDSGETQTTAAEKIDSIIGVIYVDSRGGNKIYTYDDVKILETLAGHASVAISNARLFQKEKHKSRQLSLAYANTVRVLANAIEARDIYTRGHAERVAATAALFAQELNWSPEQIYYLKIGAYLHDIGKIGVPDSILNKKGTLTKDEYTVMKQHPLIGEKIIKGMDFIEKVIPYLIYHHERFDGSGYPFSLQGNKIPIEARLLAVADVFDALTSDRPYRGPLPIDEAHRKIAKQVSKDFDPLIIEVFSSCFINDKILKVLRNVETETLLDFTQVDLSR</sequence>
<gene>
    <name evidence="4" type="ORF">ACFL27_17595</name>
</gene>
<dbReference type="SUPFAM" id="SSF109604">
    <property type="entry name" value="HD-domain/PDEase-like"/>
    <property type="match status" value="1"/>
</dbReference>
<dbReference type="CDD" id="cd00077">
    <property type="entry name" value="HDc"/>
    <property type="match status" value="1"/>
</dbReference>
<dbReference type="InterPro" id="IPR006674">
    <property type="entry name" value="HD_domain"/>
</dbReference>
<dbReference type="SMART" id="SM00471">
    <property type="entry name" value="HDc"/>
    <property type="match status" value="1"/>
</dbReference>
<reference evidence="4 5" key="1">
    <citation type="submission" date="2024-09" db="EMBL/GenBank/DDBJ databases">
        <title>Laminarin stimulates single cell rates of sulfate reduction while oxygen inhibits transcriptomic activity in coastal marine sediment.</title>
        <authorList>
            <person name="Lindsay M."/>
            <person name="Orcutt B."/>
            <person name="Emerson D."/>
            <person name="Stepanauskas R."/>
            <person name="D'Angelo T."/>
        </authorList>
    </citation>
    <scope>NUCLEOTIDE SEQUENCE [LARGE SCALE GENOMIC DNA]</scope>
    <source>
        <strain evidence="4">SAG AM-311-K15</strain>
    </source>
</reference>
<comment type="caution">
    <text evidence="4">The sequence shown here is derived from an EMBL/GenBank/DDBJ whole genome shotgun (WGS) entry which is preliminary data.</text>
</comment>
<evidence type="ECO:0000259" key="2">
    <source>
        <dbReference type="PROSITE" id="PS51831"/>
    </source>
</evidence>
<evidence type="ECO:0000313" key="5">
    <source>
        <dbReference type="Proteomes" id="UP001594351"/>
    </source>
</evidence>
<dbReference type="Gene3D" id="1.10.3210.10">
    <property type="entry name" value="Hypothetical protein af1432"/>
    <property type="match status" value="1"/>
</dbReference>
<feature type="domain" description="FHA" evidence="1">
    <location>
        <begin position="41"/>
        <end position="90"/>
    </location>
</feature>
<evidence type="ECO:0000313" key="4">
    <source>
        <dbReference type="EMBL" id="MFC1852010.1"/>
    </source>
</evidence>
<organism evidence="4 5">
    <name type="scientific">candidate division CSSED10-310 bacterium</name>
    <dbReference type="NCBI Taxonomy" id="2855610"/>
    <lineage>
        <taxon>Bacteria</taxon>
        <taxon>Bacteria division CSSED10-310</taxon>
    </lineage>
</organism>
<dbReference type="EMBL" id="JBHPBY010000253">
    <property type="protein sequence ID" value="MFC1852010.1"/>
    <property type="molecule type" value="Genomic_DNA"/>
</dbReference>
<accession>A0ABV6Z0N6</accession>
<name>A0ABV6Z0N6_UNCC1</name>
<dbReference type="Proteomes" id="UP001594351">
    <property type="component" value="Unassembled WGS sequence"/>
</dbReference>
<dbReference type="Pfam" id="PF13487">
    <property type="entry name" value="HD_5"/>
    <property type="match status" value="1"/>
</dbReference>
<dbReference type="PANTHER" id="PTHR43155">
    <property type="entry name" value="CYCLIC DI-GMP PHOSPHODIESTERASE PA4108-RELATED"/>
    <property type="match status" value="1"/>
</dbReference>
<dbReference type="PROSITE" id="PS51832">
    <property type="entry name" value="HD_GYP"/>
    <property type="match status" value="1"/>
</dbReference>
<feature type="domain" description="HD-GYP" evidence="3">
    <location>
        <begin position="333"/>
        <end position="530"/>
    </location>
</feature>
<dbReference type="SMART" id="SM00065">
    <property type="entry name" value="GAF"/>
    <property type="match status" value="1"/>
</dbReference>
<dbReference type="InterPro" id="IPR003018">
    <property type="entry name" value="GAF"/>
</dbReference>
<dbReference type="Gene3D" id="2.60.200.20">
    <property type="match status" value="1"/>
</dbReference>